<dbReference type="PANTHER" id="PTHR14155:SF625">
    <property type="entry name" value="OS02G0248240 PROTEIN"/>
    <property type="match status" value="1"/>
</dbReference>
<proteinExistence type="inferred from homology"/>
<reference evidence="10" key="1">
    <citation type="journal article" date="2018" name="DNA Res.">
        <title>Multiple hybrid de novo genome assembly of finger millet, an orphan allotetraploid crop.</title>
        <authorList>
            <person name="Hatakeyama M."/>
            <person name="Aluri S."/>
            <person name="Balachadran M.T."/>
            <person name="Sivarajan S.R."/>
            <person name="Patrignani A."/>
            <person name="Gruter S."/>
            <person name="Poveda L."/>
            <person name="Shimizu-Inatsugi R."/>
            <person name="Baeten J."/>
            <person name="Francoijs K.J."/>
            <person name="Nataraja K.N."/>
            <person name="Reddy Y.A.N."/>
            <person name="Phadnis S."/>
            <person name="Ravikumar R.L."/>
            <person name="Schlapbach R."/>
            <person name="Sreeman S.M."/>
            <person name="Shimizu K.K."/>
        </authorList>
    </citation>
    <scope>NUCLEOTIDE SEQUENCE</scope>
</reference>
<feature type="transmembrane region" description="Helical" evidence="8">
    <location>
        <begin position="12"/>
        <end position="32"/>
    </location>
</feature>
<dbReference type="SUPFAM" id="SSF57850">
    <property type="entry name" value="RING/U-box"/>
    <property type="match status" value="1"/>
</dbReference>
<keyword evidence="8" id="KW-1133">Transmembrane helix</keyword>
<keyword evidence="4 7" id="KW-0863">Zinc-finger</keyword>
<keyword evidence="5" id="KW-0862">Zinc</keyword>
<evidence type="ECO:0000256" key="6">
    <source>
        <dbReference type="ARBA" id="ARBA00024209"/>
    </source>
</evidence>
<dbReference type="InterPro" id="IPR053238">
    <property type="entry name" value="RING-H2_zinc_finger"/>
</dbReference>
<dbReference type="InterPro" id="IPR013083">
    <property type="entry name" value="Znf_RING/FYVE/PHD"/>
</dbReference>
<dbReference type="EC" id="2.3.2.27" evidence="2"/>
<dbReference type="EMBL" id="BQKI01000074">
    <property type="protein sequence ID" value="GJN19456.1"/>
    <property type="molecule type" value="Genomic_DNA"/>
</dbReference>
<feature type="transmembrane region" description="Helical" evidence="8">
    <location>
        <begin position="39"/>
        <end position="65"/>
    </location>
</feature>
<dbReference type="InterPro" id="IPR001841">
    <property type="entry name" value="Znf_RING"/>
</dbReference>
<keyword evidence="3" id="KW-0479">Metal-binding</keyword>
<reference evidence="10" key="2">
    <citation type="submission" date="2021-12" db="EMBL/GenBank/DDBJ databases">
        <title>Resequencing data analysis of finger millet.</title>
        <authorList>
            <person name="Hatakeyama M."/>
            <person name="Aluri S."/>
            <person name="Balachadran M.T."/>
            <person name="Sivarajan S.R."/>
            <person name="Poveda L."/>
            <person name="Shimizu-Inatsugi R."/>
            <person name="Schlapbach R."/>
            <person name="Sreeman S.M."/>
            <person name="Shimizu K.K."/>
        </authorList>
    </citation>
    <scope>NUCLEOTIDE SEQUENCE</scope>
</reference>
<dbReference type="Gene3D" id="3.30.40.10">
    <property type="entry name" value="Zinc/RING finger domain, C3HC4 (zinc finger)"/>
    <property type="match status" value="1"/>
</dbReference>
<gene>
    <name evidence="10" type="primary">gb06735</name>
    <name evidence="10" type="ORF">PR202_gb06735</name>
</gene>
<feature type="domain" description="RING-type" evidence="9">
    <location>
        <begin position="154"/>
        <end position="196"/>
    </location>
</feature>
<dbReference type="CDD" id="cd16461">
    <property type="entry name" value="RING-H2_EL5-like"/>
    <property type="match status" value="1"/>
</dbReference>
<dbReference type="GO" id="GO:0008270">
    <property type="term" value="F:zinc ion binding"/>
    <property type="evidence" value="ECO:0007669"/>
    <property type="project" value="UniProtKB-KW"/>
</dbReference>
<evidence type="ECO:0000313" key="10">
    <source>
        <dbReference type="EMBL" id="GJN19456.1"/>
    </source>
</evidence>
<evidence type="ECO:0000256" key="5">
    <source>
        <dbReference type="ARBA" id="ARBA00022833"/>
    </source>
</evidence>
<evidence type="ECO:0000256" key="4">
    <source>
        <dbReference type="ARBA" id="ARBA00022771"/>
    </source>
</evidence>
<dbReference type="GO" id="GO:0061630">
    <property type="term" value="F:ubiquitin protein ligase activity"/>
    <property type="evidence" value="ECO:0007669"/>
    <property type="project" value="UniProtKB-EC"/>
</dbReference>
<comment type="catalytic activity">
    <reaction evidence="1">
        <text>S-ubiquitinyl-[E2 ubiquitin-conjugating enzyme]-L-cysteine + [acceptor protein]-L-lysine = [E2 ubiquitin-conjugating enzyme]-L-cysteine + N(6)-ubiquitinyl-[acceptor protein]-L-lysine.</text>
        <dbReference type="EC" id="2.3.2.27"/>
    </reaction>
</comment>
<keyword evidence="11" id="KW-1185">Reference proteome</keyword>
<sequence>MAIGWYHCFPLFGVTVIVGFTGFFFYGLVLYLRSPYRSPLGIVTITISLLFWVCIISTCICPWSALGRCLASPLHAILSRLRGAGRLICLPCRRWNSSGGRPHTLPQHSVHSQAGHGNGMSVLPREGPVVAVGRARVVAAADVPERDGGESSDCAVCLGEMDKGEMVRRLPACLHMFHQQCIDRWLNGHSTCPICRYDVFAPLPGQVL</sequence>
<evidence type="ECO:0000259" key="9">
    <source>
        <dbReference type="PROSITE" id="PS50089"/>
    </source>
</evidence>
<evidence type="ECO:0000256" key="8">
    <source>
        <dbReference type="SAM" id="Phobius"/>
    </source>
</evidence>
<evidence type="ECO:0000256" key="7">
    <source>
        <dbReference type="PROSITE-ProRule" id="PRU00175"/>
    </source>
</evidence>
<comment type="similarity">
    <text evidence="6">Belongs to the RING-type zinc finger family. ATL subfamily.</text>
</comment>
<dbReference type="SMART" id="SM00184">
    <property type="entry name" value="RING"/>
    <property type="match status" value="1"/>
</dbReference>
<evidence type="ECO:0000256" key="1">
    <source>
        <dbReference type="ARBA" id="ARBA00000900"/>
    </source>
</evidence>
<keyword evidence="8" id="KW-0472">Membrane</keyword>
<accession>A0AAV5EB84</accession>
<dbReference type="PROSITE" id="PS50089">
    <property type="entry name" value="ZF_RING_2"/>
    <property type="match status" value="1"/>
</dbReference>
<dbReference type="AlphaFoldDB" id="A0AAV5EB84"/>
<dbReference type="PANTHER" id="PTHR14155">
    <property type="entry name" value="RING FINGER DOMAIN-CONTAINING"/>
    <property type="match status" value="1"/>
</dbReference>
<evidence type="ECO:0000313" key="11">
    <source>
        <dbReference type="Proteomes" id="UP001054889"/>
    </source>
</evidence>
<keyword evidence="8" id="KW-0812">Transmembrane</keyword>
<organism evidence="10 11">
    <name type="scientific">Eleusine coracana subsp. coracana</name>
    <dbReference type="NCBI Taxonomy" id="191504"/>
    <lineage>
        <taxon>Eukaryota</taxon>
        <taxon>Viridiplantae</taxon>
        <taxon>Streptophyta</taxon>
        <taxon>Embryophyta</taxon>
        <taxon>Tracheophyta</taxon>
        <taxon>Spermatophyta</taxon>
        <taxon>Magnoliopsida</taxon>
        <taxon>Liliopsida</taxon>
        <taxon>Poales</taxon>
        <taxon>Poaceae</taxon>
        <taxon>PACMAD clade</taxon>
        <taxon>Chloridoideae</taxon>
        <taxon>Cynodonteae</taxon>
        <taxon>Eleusininae</taxon>
        <taxon>Eleusine</taxon>
    </lineage>
</organism>
<name>A0AAV5EB84_ELECO</name>
<dbReference type="Pfam" id="PF13639">
    <property type="entry name" value="zf-RING_2"/>
    <property type="match status" value="1"/>
</dbReference>
<evidence type="ECO:0000256" key="3">
    <source>
        <dbReference type="ARBA" id="ARBA00022723"/>
    </source>
</evidence>
<comment type="caution">
    <text evidence="10">The sequence shown here is derived from an EMBL/GenBank/DDBJ whole genome shotgun (WGS) entry which is preliminary data.</text>
</comment>
<protein>
    <recommendedName>
        <fullName evidence="2">RING-type E3 ubiquitin transferase</fullName>
        <ecNumber evidence="2">2.3.2.27</ecNumber>
    </recommendedName>
</protein>
<evidence type="ECO:0000256" key="2">
    <source>
        <dbReference type="ARBA" id="ARBA00012483"/>
    </source>
</evidence>
<dbReference type="Proteomes" id="UP001054889">
    <property type="component" value="Unassembled WGS sequence"/>
</dbReference>